<dbReference type="Proteomes" id="UP001597297">
    <property type="component" value="Unassembled WGS sequence"/>
</dbReference>
<name>A0ABW5E173_9BACT</name>
<protein>
    <submittedName>
        <fullName evidence="1">Uncharacterized protein</fullName>
    </submittedName>
</protein>
<dbReference type="RefSeq" id="WP_377094864.1">
    <property type="nucleotide sequence ID" value="NZ_JBHSJM010000001.1"/>
</dbReference>
<evidence type="ECO:0000313" key="2">
    <source>
        <dbReference type="Proteomes" id="UP001597297"/>
    </source>
</evidence>
<evidence type="ECO:0000313" key="1">
    <source>
        <dbReference type="EMBL" id="MFD2275120.1"/>
    </source>
</evidence>
<accession>A0ABW5E173</accession>
<sequence length="69" mass="7762">MTAHTRAPPEQTWPFARAKGFNTLGTKHPQEQATRSLERTNWKVGSGMRAYRAYHTTCTKTTGAWVVSP</sequence>
<comment type="caution">
    <text evidence="1">The sequence shown here is derived from an EMBL/GenBank/DDBJ whole genome shotgun (WGS) entry which is preliminary data.</text>
</comment>
<dbReference type="EMBL" id="JBHUJC010000003">
    <property type="protein sequence ID" value="MFD2275120.1"/>
    <property type="molecule type" value="Genomic_DNA"/>
</dbReference>
<keyword evidence="2" id="KW-1185">Reference proteome</keyword>
<gene>
    <name evidence="1" type="ORF">ACFSQZ_01440</name>
</gene>
<proteinExistence type="predicted"/>
<reference evidence="2" key="1">
    <citation type="journal article" date="2019" name="Int. J. Syst. Evol. Microbiol.">
        <title>The Global Catalogue of Microorganisms (GCM) 10K type strain sequencing project: providing services to taxonomists for standard genome sequencing and annotation.</title>
        <authorList>
            <consortium name="The Broad Institute Genomics Platform"/>
            <consortium name="The Broad Institute Genome Sequencing Center for Infectious Disease"/>
            <person name="Wu L."/>
            <person name="Ma J."/>
        </authorList>
    </citation>
    <scope>NUCLEOTIDE SEQUENCE [LARGE SCALE GENOMIC DNA]</scope>
    <source>
        <strain evidence="2">JCM 16545</strain>
    </source>
</reference>
<organism evidence="1 2">
    <name type="scientific">Rubritalea spongiae</name>
    <dbReference type="NCBI Taxonomy" id="430797"/>
    <lineage>
        <taxon>Bacteria</taxon>
        <taxon>Pseudomonadati</taxon>
        <taxon>Verrucomicrobiota</taxon>
        <taxon>Verrucomicrobiia</taxon>
        <taxon>Verrucomicrobiales</taxon>
        <taxon>Rubritaleaceae</taxon>
        <taxon>Rubritalea</taxon>
    </lineage>
</organism>